<organism evidence="2 3">
    <name type="scientific">Sphingomonas lacunae</name>
    <dbReference type="NCBI Taxonomy" id="2698828"/>
    <lineage>
        <taxon>Bacteria</taxon>
        <taxon>Pseudomonadati</taxon>
        <taxon>Pseudomonadota</taxon>
        <taxon>Alphaproteobacteria</taxon>
        <taxon>Sphingomonadales</taxon>
        <taxon>Sphingomonadaceae</taxon>
        <taxon>Sphingomonas</taxon>
    </lineage>
</organism>
<dbReference type="InterPro" id="IPR036767">
    <property type="entry name" value="ApaG_sf"/>
</dbReference>
<reference evidence="2 3" key="1">
    <citation type="submission" date="2020-01" db="EMBL/GenBank/DDBJ databases">
        <title>Sphingomonas sp. strain CSW-10.</title>
        <authorList>
            <person name="Chen W.-M."/>
        </authorList>
    </citation>
    <scope>NUCLEOTIDE SEQUENCE [LARGE SCALE GENOMIC DNA]</scope>
    <source>
        <strain evidence="2 3">CSW-10</strain>
    </source>
</reference>
<feature type="domain" description="ApaG" evidence="1">
    <location>
        <begin position="8"/>
        <end position="132"/>
    </location>
</feature>
<accession>A0A6M4AXJ7</accession>
<keyword evidence="3" id="KW-1185">Reference proteome</keyword>
<evidence type="ECO:0000313" key="3">
    <source>
        <dbReference type="Proteomes" id="UP000503018"/>
    </source>
</evidence>
<protein>
    <submittedName>
        <fullName evidence="2">Co2+/Mg2+ efflux protein ApaG</fullName>
    </submittedName>
</protein>
<name>A0A6M4AXJ7_9SPHN</name>
<dbReference type="PANTHER" id="PTHR47191">
    <property type="entry name" value="OS05G0170800 PROTEIN"/>
    <property type="match status" value="1"/>
</dbReference>
<dbReference type="Proteomes" id="UP000503018">
    <property type="component" value="Chromosome"/>
</dbReference>
<dbReference type="InterPro" id="IPR007474">
    <property type="entry name" value="ApaG_domain"/>
</dbReference>
<dbReference type="EMBL" id="CP053015">
    <property type="protein sequence ID" value="QJQ33725.1"/>
    <property type="molecule type" value="Genomic_DNA"/>
</dbReference>
<dbReference type="Pfam" id="PF04379">
    <property type="entry name" value="DUF525"/>
    <property type="match status" value="1"/>
</dbReference>
<evidence type="ECO:0000259" key="1">
    <source>
        <dbReference type="PROSITE" id="PS51087"/>
    </source>
</evidence>
<gene>
    <name evidence="2" type="primary">apaG</name>
    <name evidence="2" type="ORF">GV829_10750</name>
</gene>
<sequence>MSALFPYALTTGSVTVRVSVSFQGETSDPSANRWFWIYHIRIENDGDRDIQLISRRWEITDGRGAINVVEGLGVVGEQPVIAPGAAFDYVSGCPLGTPSGRMVGSYGMVDDSGRQFRIGIPDIPLLGPAVSR</sequence>
<dbReference type="PROSITE" id="PS51087">
    <property type="entry name" value="APAG"/>
    <property type="match status" value="1"/>
</dbReference>
<dbReference type="AlphaFoldDB" id="A0A6M4AXJ7"/>
<evidence type="ECO:0000313" key="2">
    <source>
        <dbReference type="EMBL" id="QJQ33725.1"/>
    </source>
</evidence>
<dbReference type="PANTHER" id="PTHR47191:SF2">
    <property type="entry name" value="OS05G0170800 PROTEIN"/>
    <property type="match status" value="1"/>
</dbReference>
<dbReference type="RefSeq" id="WP_169948252.1">
    <property type="nucleotide sequence ID" value="NZ_CP053015.1"/>
</dbReference>
<dbReference type="InterPro" id="IPR050718">
    <property type="entry name" value="ApaG-like"/>
</dbReference>
<dbReference type="SUPFAM" id="SSF110069">
    <property type="entry name" value="ApaG-like"/>
    <property type="match status" value="1"/>
</dbReference>
<dbReference type="KEGG" id="slan:GV829_10750"/>
<dbReference type="NCBIfam" id="NF003967">
    <property type="entry name" value="PRK05461.1"/>
    <property type="match status" value="1"/>
</dbReference>
<proteinExistence type="predicted"/>
<dbReference type="Gene3D" id="2.60.40.1470">
    <property type="entry name" value="ApaG domain"/>
    <property type="match status" value="1"/>
</dbReference>